<keyword evidence="3" id="KW-1185">Reference proteome</keyword>
<protein>
    <submittedName>
        <fullName evidence="2">Uncharacterized protein</fullName>
    </submittedName>
</protein>
<evidence type="ECO:0000313" key="2">
    <source>
        <dbReference type="EMBL" id="KAL3400055.1"/>
    </source>
</evidence>
<evidence type="ECO:0000313" key="3">
    <source>
        <dbReference type="Proteomes" id="UP001627154"/>
    </source>
</evidence>
<reference evidence="2 3" key="1">
    <citation type="journal article" date="2024" name="bioRxiv">
        <title>A reference genome for Trichogramma kaykai: A tiny desert-dwelling parasitoid wasp with competing sex-ratio distorters.</title>
        <authorList>
            <person name="Culotta J."/>
            <person name="Lindsey A.R."/>
        </authorList>
    </citation>
    <scope>NUCLEOTIDE SEQUENCE [LARGE SCALE GENOMIC DNA]</scope>
    <source>
        <strain evidence="2 3">KSX58</strain>
    </source>
</reference>
<comment type="caution">
    <text evidence="2">The sequence shown here is derived from an EMBL/GenBank/DDBJ whole genome shotgun (WGS) entry which is preliminary data.</text>
</comment>
<evidence type="ECO:0000256" key="1">
    <source>
        <dbReference type="SAM" id="Phobius"/>
    </source>
</evidence>
<organism evidence="2 3">
    <name type="scientific">Trichogramma kaykai</name>
    <dbReference type="NCBI Taxonomy" id="54128"/>
    <lineage>
        <taxon>Eukaryota</taxon>
        <taxon>Metazoa</taxon>
        <taxon>Ecdysozoa</taxon>
        <taxon>Arthropoda</taxon>
        <taxon>Hexapoda</taxon>
        <taxon>Insecta</taxon>
        <taxon>Pterygota</taxon>
        <taxon>Neoptera</taxon>
        <taxon>Endopterygota</taxon>
        <taxon>Hymenoptera</taxon>
        <taxon>Apocrita</taxon>
        <taxon>Proctotrupomorpha</taxon>
        <taxon>Chalcidoidea</taxon>
        <taxon>Trichogrammatidae</taxon>
        <taxon>Trichogramma</taxon>
    </lineage>
</organism>
<dbReference type="AlphaFoldDB" id="A0ABD2X570"/>
<feature type="transmembrane region" description="Helical" evidence="1">
    <location>
        <begin position="25"/>
        <end position="50"/>
    </location>
</feature>
<keyword evidence="1" id="KW-0812">Transmembrane</keyword>
<accession>A0ABD2X570</accession>
<name>A0ABD2X570_9HYME</name>
<keyword evidence="1" id="KW-0472">Membrane</keyword>
<dbReference type="Proteomes" id="UP001627154">
    <property type="component" value="Unassembled WGS sequence"/>
</dbReference>
<keyword evidence="1" id="KW-1133">Transmembrane helix</keyword>
<dbReference type="EMBL" id="JBJJXI010000054">
    <property type="protein sequence ID" value="KAL3400055.1"/>
    <property type="molecule type" value="Genomic_DNA"/>
</dbReference>
<gene>
    <name evidence="2" type="ORF">TKK_006665</name>
</gene>
<sequence length="72" mass="8043">MKLTKSEGYSGECEGGDVECQEEAVAVYICIGSIVDAFFCVPQFAAVVAYQRPLFRRARWAQAKLRNHSLMP</sequence>
<proteinExistence type="predicted"/>